<evidence type="ECO:0000313" key="10">
    <source>
        <dbReference type="Proteomes" id="UP000218824"/>
    </source>
</evidence>
<protein>
    <submittedName>
        <fullName evidence="9">Carboxyl-terminal processing protease</fullName>
        <ecNumber evidence="9">3.4.21.102</ecNumber>
    </submittedName>
</protein>
<feature type="compositionally biased region" description="Acidic residues" evidence="6">
    <location>
        <begin position="46"/>
        <end position="55"/>
    </location>
</feature>
<dbReference type="Pfam" id="PF03572">
    <property type="entry name" value="Peptidase_S41"/>
    <property type="match status" value="1"/>
</dbReference>
<dbReference type="CDD" id="cd06782">
    <property type="entry name" value="cpPDZ_CPP-like"/>
    <property type="match status" value="1"/>
</dbReference>
<proteinExistence type="inferred from homology"/>
<accession>A0AAU9B7S3</accession>
<dbReference type="PROSITE" id="PS50106">
    <property type="entry name" value="PDZ"/>
    <property type="match status" value="1"/>
</dbReference>
<dbReference type="FunFam" id="3.90.226.10:FF:000029">
    <property type="entry name" value="Peptidase, S41 family"/>
    <property type="match status" value="1"/>
</dbReference>
<evidence type="ECO:0000256" key="7">
    <source>
        <dbReference type="SAM" id="SignalP"/>
    </source>
</evidence>
<dbReference type="InterPro" id="IPR005151">
    <property type="entry name" value="Tail-specific_protease"/>
</dbReference>
<dbReference type="GO" id="GO:0007165">
    <property type="term" value="P:signal transduction"/>
    <property type="evidence" value="ECO:0007669"/>
    <property type="project" value="TreeGrafter"/>
</dbReference>
<dbReference type="SUPFAM" id="SSF50156">
    <property type="entry name" value="PDZ domain-like"/>
    <property type="match status" value="1"/>
</dbReference>
<evidence type="ECO:0000256" key="5">
    <source>
        <dbReference type="RuleBase" id="RU004404"/>
    </source>
</evidence>
<dbReference type="Pfam" id="PF13180">
    <property type="entry name" value="PDZ_2"/>
    <property type="match status" value="1"/>
</dbReference>
<evidence type="ECO:0000313" key="9">
    <source>
        <dbReference type="EMBL" id="BAW00157.1"/>
    </source>
</evidence>
<dbReference type="PANTHER" id="PTHR32060">
    <property type="entry name" value="TAIL-SPECIFIC PROTEASE"/>
    <property type="match status" value="1"/>
</dbReference>
<keyword evidence="2 5" id="KW-0645">Protease</keyword>
<dbReference type="Pfam" id="PF22694">
    <property type="entry name" value="CtpB_N-like"/>
    <property type="match status" value="1"/>
</dbReference>
<feature type="compositionally biased region" description="Low complexity" evidence="6">
    <location>
        <begin position="35"/>
        <end position="45"/>
    </location>
</feature>
<feature type="region of interest" description="Disordered" evidence="6">
    <location>
        <begin position="24"/>
        <end position="80"/>
    </location>
</feature>
<dbReference type="Gene3D" id="3.30.750.44">
    <property type="match status" value="1"/>
</dbReference>
<comment type="similarity">
    <text evidence="1 5">Belongs to the peptidase S41A family.</text>
</comment>
<dbReference type="GO" id="GO:0004252">
    <property type="term" value="F:serine-type endopeptidase activity"/>
    <property type="evidence" value="ECO:0007669"/>
    <property type="project" value="UniProtKB-EC"/>
</dbReference>
<dbReference type="GO" id="GO:0030288">
    <property type="term" value="C:outer membrane-bounded periplasmic space"/>
    <property type="evidence" value="ECO:0007669"/>
    <property type="project" value="TreeGrafter"/>
</dbReference>
<feature type="compositionally biased region" description="Low complexity" evidence="6">
    <location>
        <begin position="56"/>
        <end position="66"/>
    </location>
</feature>
<dbReference type="GeneID" id="83066442"/>
<dbReference type="InterPro" id="IPR036034">
    <property type="entry name" value="PDZ_sf"/>
</dbReference>
<dbReference type="SMART" id="SM00245">
    <property type="entry name" value="TSPc"/>
    <property type="match status" value="1"/>
</dbReference>
<organism evidence="9 10">
    <name type="scientific">Lysobacter enzymogenes</name>
    <dbReference type="NCBI Taxonomy" id="69"/>
    <lineage>
        <taxon>Bacteria</taxon>
        <taxon>Pseudomonadati</taxon>
        <taxon>Pseudomonadota</taxon>
        <taxon>Gammaproteobacteria</taxon>
        <taxon>Lysobacterales</taxon>
        <taxon>Lysobacteraceae</taxon>
        <taxon>Lysobacter</taxon>
    </lineage>
</organism>
<dbReference type="EC" id="3.4.21.102" evidence="9"/>
<dbReference type="Gene3D" id="2.30.42.10">
    <property type="match status" value="1"/>
</dbReference>
<evidence type="ECO:0000256" key="1">
    <source>
        <dbReference type="ARBA" id="ARBA00009179"/>
    </source>
</evidence>
<evidence type="ECO:0000256" key="2">
    <source>
        <dbReference type="ARBA" id="ARBA00022670"/>
    </source>
</evidence>
<keyword evidence="3 5" id="KW-0378">Hydrolase</keyword>
<dbReference type="GO" id="GO:0006508">
    <property type="term" value="P:proteolysis"/>
    <property type="evidence" value="ECO:0007669"/>
    <property type="project" value="UniProtKB-KW"/>
</dbReference>
<name>A0AAU9B7S3_LYSEN</name>
<feature type="domain" description="PDZ" evidence="8">
    <location>
        <begin position="133"/>
        <end position="216"/>
    </location>
</feature>
<dbReference type="PANTHER" id="PTHR32060:SF30">
    <property type="entry name" value="CARBOXY-TERMINAL PROCESSING PROTEASE CTPA"/>
    <property type="match status" value="1"/>
</dbReference>
<feature type="region of interest" description="Disordered" evidence="6">
    <location>
        <begin position="412"/>
        <end position="446"/>
    </location>
</feature>
<gene>
    <name evidence="9" type="ORF">LEN_4669</name>
</gene>
<dbReference type="InterPro" id="IPR004447">
    <property type="entry name" value="Peptidase_S41A"/>
</dbReference>
<feature type="compositionally biased region" description="Basic and acidic residues" evidence="6">
    <location>
        <begin position="513"/>
        <end position="547"/>
    </location>
</feature>
<dbReference type="Gene3D" id="3.90.226.10">
    <property type="entry name" value="2-enoyl-CoA Hydratase, Chain A, domain 1"/>
    <property type="match status" value="1"/>
</dbReference>
<dbReference type="RefSeq" id="WP_096382169.1">
    <property type="nucleotide sequence ID" value="NZ_AP014940.1"/>
</dbReference>
<dbReference type="SMART" id="SM00228">
    <property type="entry name" value="PDZ"/>
    <property type="match status" value="1"/>
</dbReference>
<sequence length="547" mass="56991">MSLRHPLRSLLPLALALGAVPALAQQQPAPPAQATPPAASQPAPADDADDADAQDGDQAAPAQAPAKRSAKTGKDDSDSKVPIDEIRRYVAVYNAVKQAYVEPVDDAKLMHSAIRGLLFDLDPHSVYFDKADAESFDEQSRGNYEGIGVELQRQPDGTLRVISPIDDTPAARAGIKAGDLITAIDGKPFKVDEGDSSGPLRGPAGSKVVLTIVREGRDKPFDVTVARETIRVASVKSRMLEPGYGYLRLAQFQADTAADFETHLRKLKEQSGGKLRGLVLDLRSNPGGLLTSAVQIADDLLERGKIVSTRGRIAISDAEFSATPGDMLDGAPLVVLVDAGSASASEVLAGALRDNGRGRVVGSRTFGKGSVQTVLPLDNGDSVKLTTARYYTPSGKSIQALGIVPEVVLRAPKKDKDERPSYTEAALPGHLHGDEEGAPGSNAGEVLEGDAPIASALAELKTPGATARADAQAKASAGKRKAVEAKAAEAKAAEAKAAEFKAAEPKAVGAKATEAKAVDSKAAEPKAVDPKPADPKAAEPKAVEPKR</sequence>
<feature type="compositionally biased region" description="Basic and acidic residues" evidence="6">
    <location>
        <begin position="412"/>
        <end position="421"/>
    </location>
</feature>
<dbReference type="EMBL" id="AP014940">
    <property type="protein sequence ID" value="BAW00157.1"/>
    <property type="molecule type" value="Genomic_DNA"/>
</dbReference>
<feature type="chain" id="PRO_5043459800" evidence="7">
    <location>
        <begin position="25"/>
        <end position="547"/>
    </location>
</feature>
<dbReference type="SUPFAM" id="SSF52096">
    <property type="entry name" value="ClpP/crotonase"/>
    <property type="match status" value="1"/>
</dbReference>
<feature type="signal peptide" evidence="7">
    <location>
        <begin position="1"/>
        <end position="24"/>
    </location>
</feature>
<dbReference type="KEGG" id="lem:LEN_4669"/>
<keyword evidence="7" id="KW-0732">Signal</keyword>
<keyword evidence="4 5" id="KW-0720">Serine protease</keyword>
<dbReference type="InterPro" id="IPR029045">
    <property type="entry name" value="ClpP/crotonase-like_dom_sf"/>
</dbReference>
<dbReference type="InterPro" id="IPR055210">
    <property type="entry name" value="CtpA/B_N"/>
</dbReference>
<reference evidence="9 10" key="1">
    <citation type="journal article" date="2017" name="DNA Res.">
        <title>Complete genome sequence and expression profile of the commercial lytic enzyme producer Lysobacter enzymogenes M497-1.</title>
        <authorList>
            <person name="Takami H."/>
            <person name="Toyoda A."/>
            <person name="Uchiyama I."/>
            <person name="Itoh T."/>
            <person name="Takaki Y."/>
            <person name="Arai W."/>
            <person name="Nishi S."/>
            <person name="Kawai M."/>
            <person name="Shinya K."/>
            <person name="Ikeda H."/>
        </authorList>
    </citation>
    <scope>NUCLEOTIDE SEQUENCE [LARGE SCALE GENOMIC DNA]</scope>
    <source>
        <strain evidence="9 10">M497-1</strain>
    </source>
</reference>
<dbReference type="InterPro" id="IPR001478">
    <property type="entry name" value="PDZ"/>
</dbReference>
<evidence type="ECO:0000256" key="6">
    <source>
        <dbReference type="SAM" id="MobiDB-lite"/>
    </source>
</evidence>
<dbReference type="CDD" id="cd07560">
    <property type="entry name" value="Peptidase_S41_CPP"/>
    <property type="match status" value="1"/>
</dbReference>
<feature type="region of interest" description="Disordered" evidence="6">
    <location>
        <begin position="497"/>
        <end position="547"/>
    </location>
</feature>
<dbReference type="NCBIfam" id="TIGR00225">
    <property type="entry name" value="prc"/>
    <property type="match status" value="1"/>
</dbReference>
<dbReference type="Proteomes" id="UP000218824">
    <property type="component" value="Chromosome"/>
</dbReference>
<evidence type="ECO:0000256" key="4">
    <source>
        <dbReference type="ARBA" id="ARBA00022825"/>
    </source>
</evidence>
<evidence type="ECO:0000259" key="8">
    <source>
        <dbReference type="PROSITE" id="PS50106"/>
    </source>
</evidence>
<evidence type="ECO:0000256" key="3">
    <source>
        <dbReference type="ARBA" id="ARBA00022801"/>
    </source>
</evidence>
<dbReference type="AlphaFoldDB" id="A0AAU9B7S3"/>
<dbReference type="FunFam" id="2.30.42.10:FF:000063">
    <property type="entry name" value="Peptidase, S41 family"/>
    <property type="match status" value="1"/>
</dbReference>